<dbReference type="Pfam" id="PF05439">
    <property type="entry name" value="JTB"/>
    <property type="match status" value="1"/>
</dbReference>
<proteinExistence type="predicted"/>
<keyword evidence="1" id="KW-1133">Transmembrane helix</keyword>
<evidence type="ECO:0000256" key="1">
    <source>
        <dbReference type="SAM" id="Phobius"/>
    </source>
</evidence>
<dbReference type="InterPro" id="IPR008657">
    <property type="entry name" value="JTB"/>
</dbReference>
<dbReference type="Proteomes" id="UP000663854">
    <property type="component" value="Unassembled WGS sequence"/>
</dbReference>
<reference evidence="3" key="1">
    <citation type="submission" date="2021-02" db="EMBL/GenBank/DDBJ databases">
        <authorList>
            <person name="Nowell W R."/>
        </authorList>
    </citation>
    <scope>NUCLEOTIDE SEQUENCE</scope>
</reference>
<evidence type="ECO:0000313" key="4">
    <source>
        <dbReference type="EMBL" id="CAF1243963.1"/>
    </source>
</evidence>
<name>A0A814YYB1_9BILA</name>
<dbReference type="GO" id="GO:0000281">
    <property type="term" value="P:mitotic cytokinesis"/>
    <property type="evidence" value="ECO:0007669"/>
    <property type="project" value="TreeGrafter"/>
</dbReference>
<dbReference type="AlphaFoldDB" id="A0A814YYB1"/>
<accession>A0A814YYB1</accession>
<dbReference type="EMBL" id="CAJNOL010000937">
    <property type="protein sequence ID" value="CAF1243963.1"/>
    <property type="molecule type" value="Genomic_DNA"/>
</dbReference>
<feature type="transmembrane region" description="Helical" evidence="1">
    <location>
        <begin position="81"/>
        <end position="102"/>
    </location>
</feature>
<dbReference type="PANTHER" id="PTHR13041:SF3">
    <property type="entry name" value="PROTEIN JTB"/>
    <property type="match status" value="1"/>
</dbReference>
<sequence length="159" mass="18677">MISSSSKYSSMKIDDKQQISECYLTEPIDILILCQKCTSYERRSKANGCVPTGYKEIVLCSKSNIKTARSCQIPIHVQRNYFWLFETFMFILGLFAIVNVHLRQKILDKQMVEKIKRQIATLFVVFKQCTFQHIVYLFFLVLLFASEFQLRHQINVVTM</sequence>
<evidence type="ECO:0000313" key="3">
    <source>
        <dbReference type="EMBL" id="CAF1236583.1"/>
    </source>
</evidence>
<dbReference type="EMBL" id="CAJNOL010000912">
    <property type="protein sequence ID" value="CAF1236583.1"/>
    <property type="molecule type" value="Genomic_DNA"/>
</dbReference>
<dbReference type="Proteomes" id="UP000663870">
    <property type="component" value="Unassembled WGS sequence"/>
</dbReference>
<protein>
    <submittedName>
        <fullName evidence="3">Uncharacterized protein</fullName>
    </submittedName>
</protein>
<comment type="caution">
    <text evidence="3">The sequence shown here is derived from an EMBL/GenBank/DDBJ whole genome shotgun (WGS) entry which is preliminary data.</text>
</comment>
<dbReference type="GO" id="GO:0005819">
    <property type="term" value="C:spindle"/>
    <property type="evidence" value="ECO:0007669"/>
    <property type="project" value="TreeGrafter"/>
</dbReference>
<evidence type="ECO:0000313" key="2">
    <source>
        <dbReference type="EMBL" id="CAF1054806.1"/>
    </source>
</evidence>
<dbReference type="GO" id="GO:0005813">
    <property type="term" value="C:centrosome"/>
    <property type="evidence" value="ECO:0007669"/>
    <property type="project" value="TreeGrafter"/>
</dbReference>
<keyword evidence="1" id="KW-0812">Transmembrane</keyword>
<keyword evidence="5" id="KW-1185">Reference proteome</keyword>
<feature type="transmembrane region" description="Helical" evidence="1">
    <location>
        <begin position="122"/>
        <end position="145"/>
    </location>
</feature>
<dbReference type="GO" id="GO:0030496">
    <property type="term" value="C:midbody"/>
    <property type="evidence" value="ECO:0007669"/>
    <property type="project" value="TreeGrafter"/>
</dbReference>
<dbReference type="EMBL" id="CAJNOH010000486">
    <property type="protein sequence ID" value="CAF1054806.1"/>
    <property type="molecule type" value="Genomic_DNA"/>
</dbReference>
<keyword evidence="1" id="KW-0472">Membrane</keyword>
<dbReference type="GO" id="GO:0005737">
    <property type="term" value="C:cytoplasm"/>
    <property type="evidence" value="ECO:0007669"/>
    <property type="project" value="TreeGrafter"/>
</dbReference>
<dbReference type="Gene3D" id="3.30.720.220">
    <property type="match status" value="1"/>
</dbReference>
<organism evidence="3 5">
    <name type="scientific">Rotaria sordida</name>
    <dbReference type="NCBI Taxonomy" id="392033"/>
    <lineage>
        <taxon>Eukaryota</taxon>
        <taxon>Metazoa</taxon>
        <taxon>Spiralia</taxon>
        <taxon>Gnathifera</taxon>
        <taxon>Rotifera</taxon>
        <taxon>Eurotatoria</taxon>
        <taxon>Bdelloidea</taxon>
        <taxon>Philodinida</taxon>
        <taxon>Philodinidae</taxon>
        <taxon>Rotaria</taxon>
    </lineage>
</organism>
<gene>
    <name evidence="3" type="ORF">JXQ802_LOCUS26238</name>
    <name evidence="4" type="ORF">JXQ802_LOCUS26612</name>
    <name evidence="2" type="ORF">PYM288_LOCUS17333</name>
</gene>
<evidence type="ECO:0000313" key="5">
    <source>
        <dbReference type="Proteomes" id="UP000663870"/>
    </source>
</evidence>
<dbReference type="PANTHER" id="PTHR13041">
    <property type="entry name" value="JTB PROTEIN-RELATED"/>
    <property type="match status" value="1"/>
</dbReference>
<dbReference type="GO" id="GO:0016020">
    <property type="term" value="C:membrane"/>
    <property type="evidence" value="ECO:0007669"/>
    <property type="project" value="InterPro"/>
</dbReference>